<dbReference type="CDD" id="cd14789">
    <property type="entry name" value="Tiki"/>
    <property type="match status" value="1"/>
</dbReference>
<dbReference type="Proteomes" id="UP000474077">
    <property type="component" value="Unassembled WGS sequence"/>
</dbReference>
<evidence type="ECO:0000256" key="11">
    <source>
        <dbReference type="ARBA" id="ARBA00023136"/>
    </source>
</evidence>
<keyword evidence="4" id="KW-0645">Protease</keyword>
<comment type="subcellular location">
    <subcellularLocation>
        <location evidence="3">Membrane</location>
        <topology evidence="3">Single-pass type I membrane protein</topology>
    </subcellularLocation>
</comment>
<evidence type="ECO:0000313" key="15">
    <source>
        <dbReference type="Proteomes" id="UP000474077"/>
    </source>
</evidence>
<dbReference type="PANTHER" id="PTHR31120:SF6">
    <property type="entry name" value="METALLOPROTEASE TIKI HOMOLOG"/>
    <property type="match status" value="1"/>
</dbReference>
<accession>A0A4V1YEL5</accession>
<evidence type="ECO:0000256" key="7">
    <source>
        <dbReference type="ARBA" id="ARBA00022729"/>
    </source>
</evidence>
<dbReference type="EMBL" id="WDER01000013">
    <property type="protein sequence ID" value="KAB6084708.1"/>
    <property type="molecule type" value="Genomic_DNA"/>
</dbReference>
<evidence type="ECO:0000256" key="9">
    <source>
        <dbReference type="ARBA" id="ARBA00022989"/>
    </source>
</evidence>
<keyword evidence="8" id="KW-0378">Hydrolase</keyword>
<evidence type="ECO:0000256" key="12">
    <source>
        <dbReference type="ARBA" id="ARBA00023180"/>
    </source>
</evidence>
<evidence type="ECO:0000256" key="8">
    <source>
        <dbReference type="ARBA" id="ARBA00022801"/>
    </source>
</evidence>
<dbReference type="AlphaFoldDB" id="A0A4V1YEL5"/>
<dbReference type="InterPro" id="IPR002816">
    <property type="entry name" value="TraB/PrgY/GumN_fam"/>
</dbReference>
<dbReference type="GO" id="GO:0016020">
    <property type="term" value="C:membrane"/>
    <property type="evidence" value="ECO:0007669"/>
    <property type="project" value="UniProtKB-SubCell"/>
</dbReference>
<keyword evidence="7 13" id="KW-0732">Signal</keyword>
<dbReference type="GO" id="GO:0046872">
    <property type="term" value="F:metal ion binding"/>
    <property type="evidence" value="ECO:0007669"/>
    <property type="project" value="UniProtKB-KW"/>
</dbReference>
<organism evidence="14 15">
    <name type="scientific">Bacteroides xylanisolvens</name>
    <dbReference type="NCBI Taxonomy" id="371601"/>
    <lineage>
        <taxon>Bacteria</taxon>
        <taxon>Pseudomonadati</taxon>
        <taxon>Bacteroidota</taxon>
        <taxon>Bacteroidia</taxon>
        <taxon>Bacteroidales</taxon>
        <taxon>Bacteroidaceae</taxon>
        <taxon>Bacteroides</taxon>
    </lineage>
</organism>
<evidence type="ECO:0000256" key="4">
    <source>
        <dbReference type="ARBA" id="ARBA00022670"/>
    </source>
</evidence>
<evidence type="ECO:0000256" key="2">
    <source>
        <dbReference type="ARBA" id="ARBA00001941"/>
    </source>
</evidence>
<dbReference type="PANTHER" id="PTHR31120">
    <property type="entry name" value="METALLOPROTEASE TIKI"/>
    <property type="match status" value="1"/>
</dbReference>
<protein>
    <submittedName>
        <fullName evidence="14">TraB/GumN family protein</fullName>
    </submittedName>
</protein>
<keyword evidence="11" id="KW-0472">Membrane</keyword>
<comment type="cofactor">
    <cofactor evidence="2">
        <name>Co(2+)</name>
        <dbReference type="ChEBI" id="CHEBI:48828"/>
    </cofactor>
</comment>
<comment type="caution">
    <text evidence="14">The sequence shown here is derived from an EMBL/GenBank/DDBJ whole genome shotgun (WGS) entry which is preliminary data.</text>
</comment>
<sequence length="322" mass="36995">MKIIKKLLVITLLSSILSQAQVTETPVKLEDALLWEISGNGLQKSSYLLGTMHTVEFSFMFDSIPGMRKVLSVVEQVATEIDMMALDSIRRKTPTISNDYFLMPSDTTYSMLYNTKDLAFVDSVLSSGNPRYAERVPAFWQNIYIRYNIYNRIKKESSMDFYLLRLAHHSSKKIFFLETIEEIASKNEKVNISKYKVALKEQASSLLFILKNADMINNAYKHLDSLYRARQLSCLSFENQMKEFMESNGQVIKADSEECNFQNEYKLKLIKERNDAWMLKIPILINQGSTLIAVGAMHLPGNAGLINQLRKMGYNVKPYPCR</sequence>
<dbReference type="GO" id="GO:0030178">
    <property type="term" value="P:negative regulation of Wnt signaling pathway"/>
    <property type="evidence" value="ECO:0007669"/>
    <property type="project" value="InterPro"/>
</dbReference>
<feature type="signal peptide" evidence="13">
    <location>
        <begin position="1"/>
        <end position="20"/>
    </location>
</feature>
<evidence type="ECO:0000256" key="3">
    <source>
        <dbReference type="ARBA" id="ARBA00004479"/>
    </source>
</evidence>
<name>A0A4V1YEL5_9BACE</name>
<evidence type="ECO:0000256" key="13">
    <source>
        <dbReference type="SAM" id="SignalP"/>
    </source>
</evidence>
<evidence type="ECO:0000256" key="6">
    <source>
        <dbReference type="ARBA" id="ARBA00022723"/>
    </source>
</evidence>
<keyword evidence="6" id="KW-0479">Metal-binding</keyword>
<dbReference type="GO" id="GO:0004222">
    <property type="term" value="F:metalloendopeptidase activity"/>
    <property type="evidence" value="ECO:0007669"/>
    <property type="project" value="TreeGrafter"/>
</dbReference>
<evidence type="ECO:0000313" key="14">
    <source>
        <dbReference type="EMBL" id="KAB6084708.1"/>
    </source>
</evidence>
<feature type="chain" id="PRO_5030104645" evidence="13">
    <location>
        <begin position="21"/>
        <end position="322"/>
    </location>
</feature>
<dbReference type="GO" id="GO:0006508">
    <property type="term" value="P:proteolysis"/>
    <property type="evidence" value="ECO:0007669"/>
    <property type="project" value="UniProtKB-KW"/>
</dbReference>
<keyword evidence="5" id="KW-0812">Transmembrane</keyword>
<evidence type="ECO:0000256" key="10">
    <source>
        <dbReference type="ARBA" id="ARBA00023049"/>
    </source>
</evidence>
<keyword evidence="9" id="KW-1133">Transmembrane helix</keyword>
<dbReference type="RefSeq" id="WP_049701124.1">
    <property type="nucleotide sequence ID" value="NZ_RCXZ01000022.1"/>
</dbReference>
<dbReference type="Pfam" id="PF01963">
    <property type="entry name" value="TraB_PrgY_gumN"/>
    <property type="match status" value="1"/>
</dbReference>
<reference evidence="14 15" key="1">
    <citation type="journal article" date="2019" name="Nat. Med.">
        <title>A library of human gut bacterial isolates paired with longitudinal multiomics data enables mechanistic microbiome research.</title>
        <authorList>
            <person name="Poyet M."/>
            <person name="Groussin M."/>
            <person name="Gibbons S.M."/>
            <person name="Avila-Pacheco J."/>
            <person name="Jiang X."/>
            <person name="Kearney S.M."/>
            <person name="Perrotta A.R."/>
            <person name="Berdy B."/>
            <person name="Zhao S."/>
            <person name="Lieberman T.D."/>
            <person name="Swanson P.K."/>
            <person name="Smith M."/>
            <person name="Roesemann S."/>
            <person name="Alexander J.E."/>
            <person name="Rich S.A."/>
            <person name="Livny J."/>
            <person name="Vlamakis H."/>
            <person name="Clish C."/>
            <person name="Bullock K."/>
            <person name="Deik A."/>
            <person name="Scott J."/>
            <person name="Pierce K.A."/>
            <person name="Xavier R.J."/>
            <person name="Alm E.J."/>
        </authorList>
    </citation>
    <scope>NUCLEOTIDE SEQUENCE [LARGE SCALE GENOMIC DNA]</scope>
    <source>
        <strain evidence="14 15">BIOML-A73</strain>
    </source>
</reference>
<gene>
    <name evidence="14" type="ORF">GA560_07010</name>
</gene>
<dbReference type="InterPro" id="IPR040230">
    <property type="entry name" value="TIKI1/2-like"/>
</dbReference>
<proteinExistence type="predicted"/>
<evidence type="ECO:0000256" key="1">
    <source>
        <dbReference type="ARBA" id="ARBA00001936"/>
    </source>
</evidence>
<keyword evidence="12" id="KW-0325">Glycoprotein</keyword>
<evidence type="ECO:0000256" key="5">
    <source>
        <dbReference type="ARBA" id="ARBA00022692"/>
    </source>
</evidence>
<comment type="cofactor">
    <cofactor evidence="1">
        <name>Mn(2+)</name>
        <dbReference type="ChEBI" id="CHEBI:29035"/>
    </cofactor>
</comment>
<keyword evidence="10" id="KW-0482">Metalloprotease</keyword>